<gene>
    <name evidence="2" type="ORF">HNY73_012786</name>
</gene>
<comment type="caution">
    <text evidence="2">The sequence shown here is derived from an EMBL/GenBank/DDBJ whole genome shotgun (WGS) entry which is preliminary data.</text>
</comment>
<dbReference type="InterPro" id="IPR029063">
    <property type="entry name" value="SAM-dependent_MTases_sf"/>
</dbReference>
<evidence type="ECO:0000313" key="3">
    <source>
        <dbReference type="Proteomes" id="UP000807504"/>
    </source>
</evidence>
<name>A0A8T0EW22_ARGBR</name>
<keyword evidence="3" id="KW-1185">Reference proteome</keyword>
<evidence type="ECO:0000256" key="1">
    <source>
        <dbReference type="SAM" id="MobiDB-lite"/>
    </source>
</evidence>
<proteinExistence type="predicted"/>
<dbReference type="SUPFAM" id="SSF53335">
    <property type="entry name" value="S-adenosyl-L-methionine-dependent methyltransferases"/>
    <property type="match status" value="2"/>
</dbReference>
<reference evidence="2" key="1">
    <citation type="journal article" date="2020" name="bioRxiv">
        <title>Chromosome-level reference genome of the European wasp spider Argiope bruennichi: a resource for studies on range expansion and evolutionary adaptation.</title>
        <authorList>
            <person name="Sheffer M.M."/>
            <person name="Hoppe A."/>
            <person name="Krehenwinkel H."/>
            <person name="Uhl G."/>
            <person name="Kuss A.W."/>
            <person name="Jensen L."/>
            <person name="Jensen C."/>
            <person name="Gillespie R.G."/>
            <person name="Hoff K.J."/>
            <person name="Prost S."/>
        </authorList>
    </citation>
    <scope>NUCLEOTIDE SEQUENCE</scope>
</reference>
<dbReference type="Gene3D" id="3.40.50.150">
    <property type="entry name" value="Vaccinia Virus protein VP39"/>
    <property type="match status" value="2"/>
</dbReference>
<dbReference type="AlphaFoldDB" id="A0A8T0EW22"/>
<reference evidence="2" key="2">
    <citation type="submission" date="2020-06" db="EMBL/GenBank/DDBJ databases">
        <authorList>
            <person name="Sheffer M."/>
        </authorList>
    </citation>
    <scope>NUCLEOTIDE SEQUENCE</scope>
</reference>
<organism evidence="2 3">
    <name type="scientific">Argiope bruennichi</name>
    <name type="common">Wasp spider</name>
    <name type="synonym">Aranea bruennichi</name>
    <dbReference type="NCBI Taxonomy" id="94029"/>
    <lineage>
        <taxon>Eukaryota</taxon>
        <taxon>Metazoa</taxon>
        <taxon>Ecdysozoa</taxon>
        <taxon>Arthropoda</taxon>
        <taxon>Chelicerata</taxon>
        <taxon>Arachnida</taxon>
        <taxon>Araneae</taxon>
        <taxon>Araneomorphae</taxon>
        <taxon>Entelegynae</taxon>
        <taxon>Araneoidea</taxon>
        <taxon>Araneidae</taxon>
        <taxon>Argiope</taxon>
    </lineage>
</organism>
<protein>
    <submittedName>
        <fullName evidence="2">Uncharacterized protein</fullName>
    </submittedName>
</protein>
<feature type="region of interest" description="Disordered" evidence="1">
    <location>
        <begin position="131"/>
        <end position="157"/>
    </location>
</feature>
<accession>A0A8T0EW22</accession>
<feature type="region of interest" description="Disordered" evidence="1">
    <location>
        <begin position="59"/>
        <end position="89"/>
    </location>
</feature>
<feature type="compositionally biased region" description="Acidic residues" evidence="1">
    <location>
        <begin position="65"/>
        <end position="86"/>
    </location>
</feature>
<dbReference type="Proteomes" id="UP000807504">
    <property type="component" value="Unassembled WGS sequence"/>
</dbReference>
<sequence>MEYTKGFQCADCENYYLSEYFDCTDNSDEDSDENYFIYNNAYQYDEYCYDNGMDYYYENNHDPLDEADEATDSDDSCYEDDSDASGDSDSYCGMDFDYEKNYNNILLKTNPYFEEYNDSTDDSEFYNYSVDDSDFYNDDSVDDSESYDEESYDTDEDSDSCFVDDFDSADALNKHDLYENLELFYRSNLYVLKVITSNEYSVLLLFYERLLEDLRQKFFVSSFDMKSSIGLLIDCYSLVNCGQLPIEIDFNSMKYCLGYLYRYGACHTALVLEAISTMLESSSVLLPLLNKKKLNVMFLGGGPGYGFFGFLIALHEHHNLLHIDATIVDKMSGWEIIFMETVKRLQRGDFDQACPVFQNVNVTPSFISANLNEIGAYFGKMEIKMIETDLVFLVKTLSHIPDAEKLDVLQNIVFFLKPGALLVYIDFPFPHKTFASLRCLRLVYESSKIWYSTSSDSSSEYSDVCLEDYTSSLECTDDGSCNSGSGTEIEDDKQVIFNFYKTLSVELLQTFSIESWEVYYSVQNILRNYRYVRDGTLPTEIDYTKKSNCIGYLHRYAACHTALVFDAVTDIFNSSFSDVLSPKLNKKSLNVMFLGGGPGNDFVGFLTALHDHHRHLFDLNVSIVDKDSGWEDIFNETMEILRQGQGGKAGSFFDEVNVITTFITADLKNAEEWDESLQIKLQNADIVFFVKVLSHIPDDDKPQVLQNVVNCMKVESLLIYIDYPYPLRICALN</sequence>
<dbReference type="EMBL" id="JABXBU010001863">
    <property type="protein sequence ID" value="KAF8782513.1"/>
    <property type="molecule type" value="Genomic_DNA"/>
</dbReference>
<evidence type="ECO:0000313" key="2">
    <source>
        <dbReference type="EMBL" id="KAF8782513.1"/>
    </source>
</evidence>